<evidence type="ECO:0000313" key="2">
    <source>
        <dbReference type="Proteomes" id="UP000789860"/>
    </source>
</evidence>
<proteinExistence type="predicted"/>
<gene>
    <name evidence="1" type="ORF">SCALOS_LOCUS10422</name>
</gene>
<organism evidence="1 2">
    <name type="scientific">Scutellospora calospora</name>
    <dbReference type="NCBI Taxonomy" id="85575"/>
    <lineage>
        <taxon>Eukaryota</taxon>
        <taxon>Fungi</taxon>
        <taxon>Fungi incertae sedis</taxon>
        <taxon>Mucoromycota</taxon>
        <taxon>Glomeromycotina</taxon>
        <taxon>Glomeromycetes</taxon>
        <taxon>Diversisporales</taxon>
        <taxon>Gigasporaceae</taxon>
        <taxon>Scutellospora</taxon>
    </lineage>
</organism>
<reference evidence="1" key="1">
    <citation type="submission" date="2021-06" db="EMBL/GenBank/DDBJ databases">
        <authorList>
            <person name="Kallberg Y."/>
            <person name="Tangrot J."/>
            <person name="Rosling A."/>
        </authorList>
    </citation>
    <scope>NUCLEOTIDE SEQUENCE</scope>
    <source>
        <strain evidence="1">AU212A</strain>
    </source>
</reference>
<feature type="non-terminal residue" evidence="1">
    <location>
        <position position="1"/>
    </location>
</feature>
<feature type="non-terminal residue" evidence="1">
    <location>
        <position position="58"/>
    </location>
</feature>
<name>A0ACA9PCC5_9GLOM</name>
<dbReference type="Proteomes" id="UP000789860">
    <property type="component" value="Unassembled WGS sequence"/>
</dbReference>
<accession>A0ACA9PCC5</accession>
<keyword evidence="2" id="KW-1185">Reference proteome</keyword>
<protein>
    <submittedName>
        <fullName evidence="1">2531_t:CDS:1</fullName>
    </submittedName>
</protein>
<comment type="caution">
    <text evidence="1">The sequence shown here is derived from an EMBL/GenBank/DDBJ whole genome shotgun (WGS) entry which is preliminary data.</text>
</comment>
<evidence type="ECO:0000313" key="1">
    <source>
        <dbReference type="EMBL" id="CAG8698882.1"/>
    </source>
</evidence>
<dbReference type="EMBL" id="CAJVPM010038714">
    <property type="protein sequence ID" value="CAG8698882.1"/>
    <property type="molecule type" value="Genomic_DNA"/>
</dbReference>
<sequence length="58" mass="7116">YLDINTIQLDRYHKRDFKVKKKVTKLMKGDVGDKIDEKVTKLSRQFNIWAQMWKQIYI</sequence>